<name>A0ABZ3H6N9_9BACT</name>
<evidence type="ECO:0000313" key="1">
    <source>
        <dbReference type="EMBL" id="XAU13906.1"/>
    </source>
</evidence>
<protein>
    <submittedName>
        <fullName evidence="1">Copper resistance protein B</fullName>
    </submittedName>
</protein>
<dbReference type="InterPro" id="IPR036709">
    <property type="entry name" value="Autotransporte_beta_dom_sf"/>
</dbReference>
<dbReference type="SUPFAM" id="SSF103515">
    <property type="entry name" value="Autotransporter"/>
    <property type="match status" value="1"/>
</dbReference>
<dbReference type="Pfam" id="PF05275">
    <property type="entry name" value="CopB"/>
    <property type="match status" value="1"/>
</dbReference>
<organism evidence="1 2">
    <name type="scientific">Sulfurimonas diazotrophicus</name>
    <dbReference type="NCBI Taxonomy" id="3131939"/>
    <lineage>
        <taxon>Bacteria</taxon>
        <taxon>Pseudomonadati</taxon>
        <taxon>Campylobacterota</taxon>
        <taxon>Epsilonproteobacteria</taxon>
        <taxon>Campylobacterales</taxon>
        <taxon>Sulfurimonadaceae</taxon>
        <taxon>Sulfurimonas</taxon>
    </lineage>
</organism>
<keyword evidence="2" id="KW-1185">Reference proteome</keyword>
<reference evidence="1 2" key="1">
    <citation type="submission" date="2024-03" db="EMBL/GenBank/DDBJ databases">
        <title>Sulfurimonas sp. HSL3-1.</title>
        <authorList>
            <person name="Wang S."/>
        </authorList>
    </citation>
    <scope>NUCLEOTIDE SEQUENCE [LARGE SCALE GENOMIC DNA]</scope>
    <source>
        <strain evidence="1 2">HSL3-1</strain>
    </source>
</reference>
<dbReference type="InterPro" id="IPR007939">
    <property type="entry name" value="Cu-R_B_prcur"/>
</dbReference>
<dbReference type="Proteomes" id="UP001447842">
    <property type="component" value="Chromosome"/>
</dbReference>
<sequence length="226" mass="25029">MKTVPYTATLLLAASLFAEMNDDPLRATLLADRLETASGQWSRWEHLVWDVSAYAGYDLDKAYLYSEGSKAPGESESQNELLYSRAVAPFWDVQIGAEADTADGKSVGWGVVAFQGLVPYYFETRLRLMVNAQAVALNAEAEYEMLLTQRLVLTPRIELQAYSSDVEELGAGAGLSSIETGLRLRYEFIREFAPYVGVSYAATIGNTRKYAPIDDVQAVAGIRLWF</sequence>
<dbReference type="EMBL" id="CP147920">
    <property type="protein sequence ID" value="XAU13906.1"/>
    <property type="molecule type" value="Genomic_DNA"/>
</dbReference>
<dbReference type="RefSeq" id="WP_345971719.1">
    <property type="nucleotide sequence ID" value="NZ_CP147920.1"/>
</dbReference>
<evidence type="ECO:0000313" key="2">
    <source>
        <dbReference type="Proteomes" id="UP001447842"/>
    </source>
</evidence>
<accession>A0ABZ3H6N9</accession>
<proteinExistence type="predicted"/>
<gene>
    <name evidence="1" type="ORF">WCY31_06510</name>
</gene>